<feature type="repeat" description="ANK" evidence="2">
    <location>
        <begin position="519"/>
        <end position="551"/>
    </location>
</feature>
<sequence>MLRQLLARLDTCFLLIDALDELADAHRRQILSLLPQMVNWGKSRLHVFVSSRLELDLVDGLATFAESQIDLSRFQHDIKADIRRILLARWESGGWPSTHEAWFDLIDSILQETNANFLLSRLALEQLVALLSSGATRRDIQQALTALTFGAERLYDHILKRLPEQSRTLTLLTVQCVAYAARPLRLPELQGMLKIDYSDLLERHEFGSKSVLAIGGGLLNLSEPASGENGTRMVSLIHLTARDYLSEAVPTGWLRMDPHTSHAKIASYCTRHLLRIVSGFDGEQQIHEPGFTAYATEHWLYHALAIEQLGEMPKALATSIAALLQNQAMRHQILSLRNPDWPLSSLTTKEMRELLTDGTPLYYAARLGLFHACEALLELGASPLERGGRYGTPVHAAAVAGNRNIIELLLPKSGLPPDRDALVVSIEPPRHYASRAPTESDRETLRRTIENDEESGRFGSVLQLAVYGGEIRIVQSLLDLQLPISLEAMHAAAYQGYIEVFDLLWNRCDACLRDAADSRKRTALHKAALSGKRDMLKHLLSRNFNPEALDDSRSSALDLVAERHFFDCFNELLATHKWHDKHFISHTITTAIKAQTGFDSKVFEPDRAFGQKRGTQAIVRKLLRTPDGDNAALDTVIEKDYDFRQIPLADRKRALLCLWREQEILSQMAHPNVVKFLGFNFEGSQAWLYMEYWGSDMAPFVRLPDDFDISLEELGEEDRPLELSMLDLWSVVVDLASAVAYCHHGIYRTHDSYVAKAPWETVLHRDIKPQNVVRMLDNSGIWVTKLCDLGLARVTSEIKSNYSKGMGTEKHLAPELVNGGHATIKTDIYALGSTLESFNHHPTVDNAFTSLMKRCMDPEHPYHRPSSLEILQVAIAEKSRLLSPQALVQPFIPQHARHTEYLLRAFIEILNRLFRAYTLLPSEQRKIWCSSLMTLKEDASPTEWDAWQMDQSLLLTTVLKEWSRVRDLASRQSEPACESWWETQGITPLDVARREKQDRTEDRDRADKEDKRRDLDLILKDLNEVLELLDDVAASAG</sequence>
<dbReference type="InterPro" id="IPR036770">
    <property type="entry name" value="Ankyrin_rpt-contain_sf"/>
</dbReference>
<dbReference type="PROSITE" id="PS50011">
    <property type="entry name" value="PROTEIN_KINASE_DOM"/>
    <property type="match status" value="1"/>
</dbReference>
<dbReference type="PROSITE" id="PS50088">
    <property type="entry name" value="ANK_REPEAT"/>
    <property type="match status" value="1"/>
</dbReference>
<evidence type="ECO:0000256" key="1">
    <source>
        <dbReference type="ARBA" id="ARBA00022737"/>
    </source>
</evidence>
<dbReference type="PANTHER" id="PTHR10039">
    <property type="entry name" value="AMELOGENIN"/>
    <property type="match status" value="1"/>
</dbReference>
<evidence type="ECO:0000313" key="5">
    <source>
        <dbReference type="Proteomes" id="UP001345013"/>
    </source>
</evidence>
<organism evidence="4 5">
    <name type="scientific">Lithohypha guttulata</name>
    <dbReference type="NCBI Taxonomy" id="1690604"/>
    <lineage>
        <taxon>Eukaryota</taxon>
        <taxon>Fungi</taxon>
        <taxon>Dikarya</taxon>
        <taxon>Ascomycota</taxon>
        <taxon>Pezizomycotina</taxon>
        <taxon>Eurotiomycetes</taxon>
        <taxon>Chaetothyriomycetidae</taxon>
        <taxon>Chaetothyriales</taxon>
        <taxon>Trichomeriaceae</taxon>
        <taxon>Lithohypha</taxon>
    </lineage>
</organism>
<dbReference type="Gene3D" id="1.10.510.10">
    <property type="entry name" value="Transferase(Phosphotransferase) domain 1"/>
    <property type="match status" value="1"/>
</dbReference>
<keyword evidence="1" id="KW-0677">Repeat</keyword>
<dbReference type="Pfam" id="PF24883">
    <property type="entry name" value="NPHP3_N"/>
    <property type="match status" value="1"/>
</dbReference>
<dbReference type="PANTHER" id="PTHR10039:SF14">
    <property type="entry name" value="NACHT DOMAIN-CONTAINING PROTEIN"/>
    <property type="match status" value="1"/>
</dbReference>
<dbReference type="SUPFAM" id="SSF48403">
    <property type="entry name" value="Ankyrin repeat"/>
    <property type="match status" value="1"/>
</dbReference>
<gene>
    <name evidence="4" type="ORF">LTR24_008983</name>
</gene>
<reference evidence="4 5" key="1">
    <citation type="submission" date="2023-08" db="EMBL/GenBank/DDBJ databases">
        <title>Black Yeasts Isolated from many extreme environments.</title>
        <authorList>
            <person name="Coleine C."/>
            <person name="Stajich J.E."/>
            <person name="Selbmann L."/>
        </authorList>
    </citation>
    <scope>NUCLEOTIDE SEQUENCE [LARGE SCALE GENOMIC DNA]</scope>
    <source>
        <strain evidence="4 5">CCFEE 5885</strain>
    </source>
</reference>
<dbReference type="Gene3D" id="3.30.200.20">
    <property type="entry name" value="Phosphorylase Kinase, domain 1"/>
    <property type="match status" value="1"/>
</dbReference>
<dbReference type="Proteomes" id="UP001345013">
    <property type="component" value="Unassembled WGS sequence"/>
</dbReference>
<proteinExistence type="predicted"/>
<dbReference type="PROSITE" id="PS50297">
    <property type="entry name" value="ANK_REP_REGION"/>
    <property type="match status" value="1"/>
</dbReference>
<keyword evidence="2" id="KW-0040">ANK repeat</keyword>
<name>A0ABR0JYI7_9EURO</name>
<dbReference type="SUPFAM" id="SSF56112">
    <property type="entry name" value="Protein kinase-like (PK-like)"/>
    <property type="match status" value="1"/>
</dbReference>
<protein>
    <recommendedName>
        <fullName evidence="3">Protein kinase domain-containing protein</fullName>
    </recommendedName>
</protein>
<dbReference type="CDD" id="cd00180">
    <property type="entry name" value="PKc"/>
    <property type="match status" value="1"/>
</dbReference>
<evidence type="ECO:0000256" key="2">
    <source>
        <dbReference type="PROSITE-ProRule" id="PRU00023"/>
    </source>
</evidence>
<evidence type="ECO:0000313" key="4">
    <source>
        <dbReference type="EMBL" id="KAK5079760.1"/>
    </source>
</evidence>
<dbReference type="Gene3D" id="1.25.40.20">
    <property type="entry name" value="Ankyrin repeat-containing domain"/>
    <property type="match status" value="1"/>
</dbReference>
<keyword evidence="5" id="KW-1185">Reference proteome</keyword>
<dbReference type="InterPro" id="IPR056884">
    <property type="entry name" value="NPHP3-like_N"/>
</dbReference>
<dbReference type="Pfam" id="PF00069">
    <property type="entry name" value="Pkinase"/>
    <property type="match status" value="1"/>
</dbReference>
<dbReference type="InterPro" id="IPR002110">
    <property type="entry name" value="Ankyrin_rpt"/>
</dbReference>
<feature type="domain" description="Protein kinase" evidence="3">
    <location>
        <begin position="603"/>
        <end position="892"/>
    </location>
</feature>
<evidence type="ECO:0000259" key="3">
    <source>
        <dbReference type="PROSITE" id="PS50011"/>
    </source>
</evidence>
<dbReference type="Pfam" id="PF12796">
    <property type="entry name" value="Ank_2"/>
    <property type="match status" value="1"/>
</dbReference>
<comment type="caution">
    <text evidence="4">The sequence shown here is derived from an EMBL/GenBank/DDBJ whole genome shotgun (WGS) entry which is preliminary data.</text>
</comment>
<dbReference type="InterPro" id="IPR000719">
    <property type="entry name" value="Prot_kinase_dom"/>
</dbReference>
<dbReference type="SMART" id="SM00220">
    <property type="entry name" value="S_TKc"/>
    <property type="match status" value="1"/>
</dbReference>
<dbReference type="InterPro" id="IPR011009">
    <property type="entry name" value="Kinase-like_dom_sf"/>
</dbReference>
<accession>A0ABR0JYI7</accession>
<dbReference type="EMBL" id="JAVRRG010000174">
    <property type="protein sequence ID" value="KAK5079760.1"/>
    <property type="molecule type" value="Genomic_DNA"/>
</dbReference>
<dbReference type="SMART" id="SM00248">
    <property type="entry name" value="ANK"/>
    <property type="match status" value="5"/>
</dbReference>